<dbReference type="STRING" id="1156394.T0R7A8"/>
<dbReference type="InterPro" id="IPR008979">
    <property type="entry name" value="Galactose-bd-like_sf"/>
</dbReference>
<dbReference type="InterPro" id="IPR029058">
    <property type="entry name" value="AB_hydrolase_fold"/>
</dbReference>
<dbReference type="OrthoDB" id="416441at2759"/>
<sequence length="686" mass="75767">MHASTDLHEVYPKNSLLWRAVTVVLLGCALPFVVVLGLLVGLYACVAKLRACCRPRKPHVTDRFTAYPPPAPAAKVAYTIESTYVTMADGTRIALDVYLPMGPMQARPVVFNQSRYQRSVSLRWPFRLLVNGGKPVGFINSGFFARMLADGYAVVSMDIRGCGASFGVNTRPWNLQERLDSVQIMDWIVQQPFSNGQIALWGISYEGTAAYLTASMKHPAVKACVPMYMFYDVYHDIACPGGITQHYFPTLWQAFNSVVDSNDYGKLDLMLRMGSWFIQGVTPASTSFSDLVASLCQMGTVHQKATVDHTDLAAQFAVGHDARHHRGGPLAPPGLPRLSRGQRTSSSHIVPTLFYSGWFDATARSALQGFCNLPTSSKVVIGPWNHGGLQFWNVDTNTSQMPEFDHFTPVLEFLQHQFQIARNPSMPELELEPLVPSATHHWQRGVDYFLLGDNRWQHSATWPAHTRRCVYYLSMDTPHALTPTLSHVTGGTATMSVLGQKSIGGNSRWHATIRIRDPIAYTHWEATNHIVFTSAPLESPLKIVGSAVVTLCIASSDVDADLFVYLVAVHPRTKAVSYITEGHMRASHRKETTAPTLPSAPDADVPNHSFHVEDQMPLVRNEVASVRFGLLPIAYRVATGSSIQVRIGGRDERHFYDATPPTGRDVTLHASPTHVASLDLPIVATE</sequence>
<keyword evidence="2" id="KW-0812">Transmembrane</keyword>
<dbReference type="Gene3D" id="3.40.50.1820">
    <property type="entry name" value="alpha/beta hydrolase"/>
    <property type="match status" value="2"/>
</dbReference>
<feature type="domain" description="Xaa-Pro dipeptidyl-peptidase C-terminal" evidence="3">
    <location>
        <begin position="441"/>
        <end position="676"/>
    </location>
</feature>
<dbReference type="Pfam" id="PF02129">
    <property type="entry name" value="Peptidase_S15"/>
    <property type="match status" value="1"/>
</dbReference>
<dbReference type="GO" id="GO:0008239">
    <property type="term" value="F:dipeptidyl-peptidase activity"/>
    <property type="evidence" value="ECO:0007669"/>
    <property type="project" value="InterPro"/>
</dbReference>
<dbReference type="eggNOG" id="ENOG502RYIS">
    <property type="taxonomic scope" value="Eukaryota"/>
</dbReference>
<dbReference type="VEuPathDB" id="FungiDB:SDRG_00550"/>
<dbReference type="InterPro" id="IPR005674">
    <property type="entry name" value="CocE/Ser_esterase"/>
</dbReference>
<dbReference type="EMBL" id="JH767132">
    <property type="protein sequence ID" value="EQC42831.1"/>
    <property type="molecule type" value="Genomic_DNA"/>
</dbReference>
<dbReference type="Proteomes" id="UP000030762">
    <property type="component" value="Unassembled WGS sequence"/>
</dbReference>
<dbReference type="InterPro" id="IPR013736">
    <property type="entry name" value="Xaa-Pro_dipept_C"/>
</dbReference>
<dbReference type="SUPFAM" id="SSF53474">
    <property type="entry name" value="alpha/beta-Hydrolases"/>
    <property type="match status" value="1"/>
</dbReference>
<keyword evidence="5" id="KW-1185">Reference proteome</keyword>
<keyword evidence="2" id="KW-0472">Membrane</keyword>
<accession>T0R7A8</accession>
<dbReference type="NCBIfam" id="TIGR00976">
    <property type="entry name" value="CocE_NonD"/>
    <property type="match status" value="2"/>
</dbReference>
<name>T0R7A8_SAPDV</name>
<evidence type="ECO:0000256" key="2">
    <source>
        <dbReference type="SAM" id="Phobius"/>
    </source>
</evidence>
<dbReference type="RefSeq" id="XP_008604254.1">
    <property type="nucleotide sequence ID" value="XM_008606032.1"/>
</dbReference>
<dbReference type="InParanoid" id="T0R7A8"/>
<evidence type="ECO:0000256" key="1">
    <source>
        <dbReference type="ARBA" id="ARBA00022801"/>
    </source>
</evidence>
<dbReference type="SUPFAM" id="SSF49785">
    <property type="entry name" value="Galactose-binding domain-like"/>
    <property type="match status" value="1"/>
</dbReference>
<dbReference type="OMA" id="WSIRDDW"/>
<keyword evidence="2" id="KW-1133">Transmembrane helix</keyword>
<dbReference type="Pfam" id="PF08530">
    <property type="entry name" value="PepX_C"/>
    <property type="match status" value="1"/>
</dbReference>
<evidence type="ECO:0000313" key="4">
    <source>
        <dbReference type="EMBL" id="EQC42831.1"/>
    </source>
</evidence>
<keyword evidence="1" id="KW-0378">Hydrolase</keyword>
<dbReference type="Gene3D" id="2.60.120.260">
    <property type="entry name" value="Galactose-binding domain-like"/>
    <property type="match status" value="1"/>
</dbReference>
<dbReference type="GeneID" id="19941277"/>
<dbReference type="AlphaFoldDB" id="T0R7A8"/>
<feature type="transmembrane region" description="Helical" evidence="2">
    <location>
        <begin position="20"/>
        <end position="46"/>
    </location>
</feature>
<reference evidence="4 5" key="1">
    <citation type="submission" date="2012-04" db="EMBL/GenBank/DDBJ databases">
        <title>The Genome Sequence of Saprolegnia declina VS20.</title>
        <authorList>
            <consortium name="The Broad Institute Genome Sequencing Platform"/>
            <person name="Russ C."/>
            <person name="Nusbaum C."/>
            <person name="Tyler B."/>
            <person name="van West P."/>
            <person name="Dieguez-Uribeondo J."/>
            <person name="de Bruijn I."/>
            <person name="Tripathy S."/>
            <person name="Jiang R."/>
            <person name="Young S.K."/>
            <person name="Zeng Q."/>
            <person name="Gargeya S."/>
            <person name="Fitzgerald M."/>
            <person name="Haas B."/>
            <person name="Abouelleil A."/>
            <person name="Alvarado L."/>
            <person name="Arachchi H.M."/>
            <person name="Berlin A."/>
            <person name="Chapman S.B."/>
            <person name="Goldberg J."/>
            <person name="Griggs A."/>
            <person name="Gujja S."/>
            <person name="Hansen M."/>
            <person name="Howarth C."/>
            <person name="Imamovic A."/>
            <person name="Larimer J."/>
            <person name="McCowen C."/>
            <person name="Montmayeur A."/>
            <person name="Murphy C."/>
            <person name="Neiman D."/>
            <person name="Pearson M."/>
            <person name="Priest M."/>
            <person name="Roberts A."/>
            <person name="Saif S."/>
            <person name="Shea T."/>
            <person name="Sisk P."/>
            <person name="Sykes S."/>
            <person name="Wortman J."/>
            <person name="Nusbaum C."/>
            <person name="Birren B."/>
        </authorList>
    </citation>
    <scope>NUCLEOTIDE SEQUENCE [LARGE SCALE GENOMIC DNA]</scope>
    <source>
        <strain evidence="4 5">VS20</strain>
    </source>
</reference>
<proteinExistence type="predicted"/>
<organism evidence="4 5">
    <name type="scientific">Saprolegnia diclina (strain VS20)</name>
    <dbReference type="NCBI Taxonomy" id="1156394"/>
    <lineage>
        <taxon>Eukaryota</taxon>
        <taxon>Sar</taxon>
        <taxon>Stramenopiles</taxon>
        <taxon>Oomycota</taxon>
        <taxon>Saprolegniomycetes</taxon>
        <taxon>Saprolegniales</taxon>
        <taxon>Saprolegniaceae</taxon>
        <taxon>Saprolegnia</taxon>
    </lineage>
</organism>
<evidence type="ECO:0000259" key="3">
    <source>
        <dbReference type="SMART" id="SM00939"/>
    </source>
</evidence>
<evidence type="ECO:0000313" key="5">
    <source>
        <dbReference type="Proteomes" id="UP000030762"/>
    </source>
</evidence>
<gene>
    <name evidence="4" type="ORF">SDRG_00550</name>
</gene>
<protein>
    <recommendedName>
        <fullName evidence="3">Xaa-Pro dipeptidyl-peptidase C-terminal domain-containing protein</fullName>
    </recommendedName>
</protein>
<dbReference type="InterPro" id="IPR000383">
    <property type="entry name" value="Xaa-Pro-like_dom"/>
</dbReference>
<dbReference type="SMART" id="SM00939">
    <property type="entry name" value="PepX_C"/>
    <property type="match status" value="1"/>
</dbReference>